<organism evidence="2 3">
    <name type="scientific">Oerskovia jenensis</name>
    <dbReference type="NCBI Taxonomy" id="162169"/>
    <lineage>
        <taxon>Bacteria</taxon>
        <taxon>Bacillati</taxon>
        <taxon>Actinomycetota</taxon>
        <taxon>Actinomycetes</taxon>
        <taxon>Micrococcales</taxon>
        <taxon>Cellulomonadaceae</taxon>
        <taxon>Oerskovia</taxon>
    </lineage>
</organism>
<evidence type="ECO:0000313" key="3">
    <source>
        <dbReference type="Proteomes" id="UP000698059"/>
    </source>
</evidence>
<accession>A0ABS2LF25</accession>
<name>A0ABS2LF25_9CELL</name>
<comment type="caution">
    <text evidence="2">The sequence shown here is derived from an EMBL/GenBank/DDBJ whole genome shotgun (WGS) entry which is preliminary data.</text>
</comment>
<gene>
    <name evidence="2" type="ORF">JOD49_001663</name>
</gene>
<dbReference type="RefSeq" id="WP_205306766.1">
    <property type="nucleotide sequence ID" value="NZ_BAAAVF010000026.1"/>
</dbReference>
<feature type="region of interest" description="Disordered" evidence="1">
    <location>
        <begin position="117"/>
        <end position="136"/>
    </location>
</feature>
<keyword evidence="3" id="KW-1185">Reference proteome</keyword>
<dbReference type="EMBL" id="JAFBBO010000001">
    <property type="protein sequence ID" value="MBM7478743.1"/>
    <property type="molecule type" value="Genomic_DNA"/>
</dbReference>
<evidence type="ECO:0000313" key="2">
    <source>
        <dbReference type="EMBL" id="MBM7478743.1"/>
    </source>
</evidence>
<dbReference type="Proteomes" id="UP000698059">
    <property type="component" value="Unassembled WGS sequence"/>
</dbReference>
<sequence length="136" mass="15710">MTATQIVAFLKDHMGIEVTTEALIMWRKRRGLDRNPVSPKRIPWKLRPEHVNTVEAQAIRAYYGREDGLAVDKERTRILASMERRLYPRGLVIHYDPDTERGWWAVPARPGVDLGLVREPDGLPRPPRHDSRAMHG</sequence>
<reference evidence="2 3" key="1">
    <citation type="submission" date="2021-01" db="EMBL/GenBank/DDBJ databases">
        <title>Sequencing the genomes of 1000 actinobacteria strains.</title>
        <authorList>
            <person name="Klenk H.-P."/>
        </authorList>
    </citation>
    <scope>NUCLEOTIDE SEQUENCE [LARGE SCALE GENOMIC DNA]</scope>
    <source>
        <strain evidence="2 3">DSM 46000</strain>
    </source>
</reference>
<evidence type="ECO:0000256" key="1">
    <source>
        <dbReference type="SAM" id="MobiDB-lite"/>
    </source>
</evidence>
<proteinExistence type="predicted"/>
<protein>
    <submittedName>
        <fullName evidence="2">Uncharacterized protein</fullName>
    </submittedName>
</protein>